<protein>
    <submittedName>
        <fullName evidence="1">Uncharacterized protein</fullName>
    </submittedName>
</protein>
<dbReference type="AlphaFoldDB" id="A0A1S8WK22"/>
<feature type="non-terminal residue" evidence="1">
    <location>
        <position position="61"/>
    </location>
</feature>
<dbReference type="Proteomes" id="UP000243686">
    <property type="component" value="Unassembled WGS sequence"/>
</dbReference>
<sequence>MNPDKRSPFGCTSQAERKWQKFLLATVTSIDSFHSSSLRHQTKRKSLKNCTILGDVSVEFK</sequence>
<proteinExistence type="predicted"/>
<evidence type="ECO:0000313" key="1">
    <source>
        <dbReference type="EMBL" id="OON14784.1"/>
    </source>
</evidence>
<reference evidence="1 2" key="1">
    <citation type="submission" date="2015-03" db="EMBL/GenBank/DDBJ databases">
        <title>Draft genome of the nematode, Opisthorchis viverrini.</title>
        <authorList>
            <person name="Mitreva M."/>
        </authorList>
    </citation>
    <scope>NUCLEOTIDE SEQUENCE [LARGE SCALE GENOMIC DNA]</scope>
    <source>
        <strain evidence="1">Khon Kaen</strain>
    </source>
</reference>
<name>A0A1S8WK22_OPIVI</name>
<keyword evidence="2" id="KW-1185">Reference proteome</keyword>
<evidence type="ECO:0000313" key="2">
    <source>
        <dbReference type="Proteomes" id="UP000243686"/>
    </source>
</evidence>
<gene>
    <name evidence="1" type="ORF">X801_09424</name>
</gene>
<dbReference type="EMBL" id="KV906416">
    <property type="protein sequence ID" value="OON14784.1"/>
    <property type="molecule type" value="Genomic_DNA"/>
</dbReference>
<organism evidence="1 2">
    <name type="scientific">Opisthorchis viverrini</name>
    <name type="common">Southeast Asian liver fluke</name>
    <dbReference type="NCBI Taxonomy" id="6198"/>
    <lineage>
        <taxon>Eukaryota</taxon>
        <taxon>Metazoa</taxon>
        <taxon>Spiralia</taxon>
        <taxon>Lophotrochozoa</taxon>
        <taxon>Platyhelminthes</taxon>
        <taxon>Trematoda</taxon>
        <taxon>Digenea</taxon>
        <taxon>Opisthorchiida</taxon>
        <taxon>Opisthorchiata</taxon>
        <taxon>Opisthorchiidae</taxon>
        <taxon>Opisthorchis</taxon>
    </lineage>
</organism>
<accession>A0A1S8WK22</accession>